<sequence length="108" mass="12317">MYIAAFHWLPAQYDEQFHQLNARIDAVARANPGFIGSESWQNDDGTRRCASYYWRDLDSLQAFATDPAHLEAKREYARWYAGYQIVISEVVRSYGDGRMPHLAAATAG</sequence>
<protein>
    <recommendedName>
        <fullName evidence="3">ABM domain-containing protein</fullName>
    </recommendedName>
</protein>
<evidence type="ECO:0008006" key="3">
    <source>
        <dbReference type="Google" id="ProtNLM"/>
    </source>
</evidence>
<proteinExistence type="predicted"/>
<dbReference type="Gene3D" id="3.30.70.100">
    <property type="match status" value="1"/>
</dbReference>
<evidence type="ECO:0000313" key="1">
    <source>
        <dbReference type="EMBL" id="KFL37860.1"/>
    </source>
</evidence>
<dbReference type="PANTHER" id="PTHR37811:SF2">
    <property type="entry name" value="ABM DOMAIN-CONTAINING PROTEIN"/>
    <property type="match status" value="1"/>
</dbReference>
<dbReference type="Pfam" id="PF13826">
    <property type="entry name" value="Monooxy_af470-like"/>
    <property type="match status" value="1"/>
</dbReference>
<dbReference type="PATRIC" id="fig|1121014.3.peg.277"/>
<evidence type="ECO:0000313" key="2">
    <source>
        <dbReference type="Proteomes" id="UP000029085"/>
    </source>
</evidence>
<dbReference type="InterPro" id="IPR025444">
    <property type="entry name" value="Monooxy_af470"/>
</dbReference>
<keyword evidence="2" id="KW-1185">Reference proteome</keyword>
<dbReference type="EMBL" id="AVCJ01000001">
    <property type="protein sequence ID" value="KFL37860.1"/>
    <property type="molecule type" value="Genomic_DNA"/>
</dbReference>
<dbReference type="OrthoDB" id="6064772at2"/>
<accession>A0A087MLV7</accession>
<gene>
    <name evidence="1" type="ORF">N788_01445</name>
</gene>
<name>A0A087MLV7_9GAMM</name>
<dbReference type="InterPro" id="IPR011008">
    <property type="entry name" value="Dimeric_a/b-barrel"/>
</dbReference>
<dbReference type="AlphaFoldDB" id="A0A087MLV7"/>
<dbReference type="InterPro" id="IPR052936">
    <property type="entry name" value="Jasmonate_Hydroxylase-like"/>
</dbReference>
<reference evidence="1 2" key="2">
    <citation type="journal article" date="2015" name="Stand. Genomic Sci.">
        <title>High quality draft genomic sequence of Arenimonas donghaensis DSM 18148(T).</title>
        <authorList>
            <person name="Chen F."/>
            <person name="Wang H."/>
            <person name="Cao Y."/>
            <person name="Li X."/>
            <person name="Wang G."/>
        </authorList>
    </citation>
    <scope>NUCLEOTIDE SEQUENCE [LARGE SCALE GENOMIC DNA]</scope>
    <source>
        <strain evidence="1 2">HO3-R19</strain>
    </source>
</reference>
<dbReference type="STRING" id="1121014.N788_01445"/>
<dbReference type="PANTHER" id="PTHR37811">
    <property type="entry name" value="BLL5343 PROTEIN"/>
    <property type="match status" value="1"/>
</dbReference>
<dbReference type="Proteomes" id="UP000029085">
    <property type="component" value="Unassembled WGS sequence"/>
</dbReference>
<comment type="caution">
    <text evidence="1">The sequence shown here is derived from an EMBL/GenBank/DDBJ whole genome shotgun (WGS) entry which is preliminary data.</text>
</comment>
<dbReference type="SUPFAM" id="SSF54909">
    <property type="entry name" value="Dimeric alpha+beta barrel"/>
    <property type="match status" value="1"/>
</dbReference>
<dbReference type="RefSeq" id="WP_034220226.1">
    <property type="nucleotide sequence ID" value="NZ_AVCJ01000001.1"/>
</dbReference>
<organism evidence="1 2">
    <name type="scientific">Arenimonas donghaensis DSM 18148 = HO3-R19</name>
    <dbReference type="NCBI Taxonomy" id="1121014"/>
    <lineage>
        <taxon>Bacteria</taxon>
        <taxon>Pseudomonadati</taxon>
        <taxon>Pseudomonadota</taxon>
        <taxon>Gammaproteobacteria</taxon>
        <taxon>Lysobacterales</taxon>
        <taxon>Lysobacteraceae</taxon>
        <taxon>Arenimonas</taxon>
    </lineage>
</organism>
<reference evidence="2" key="1">
    <citation type="submission" date="2013-08" db="EMBL/GenBank/DDBJ databases">
        <title>Genome sequencing of Arenimonas donghaensis.</title>
        <authorList>
            <person name="Chen F."/>
            <person name="Wang G."/>
        </authorList>
    </citation>
    <scope>NUCLEOTIDE SEQUENCE [LARGE SCALE GENOMIC DNA]</scope>
    <source>
        <strain evidence="2">HO3-R19</strain>
    </source>
</reference>